<evidence type="ECO:0000313" key="1">
    <source>
        <dbReference type="EMBL" id="MFD1127909.1"/>
    </source>
</evidence>
<sequence>MNGLRTLFAVAAAVTSITFVRHGITDYNIENRAQGSTGGFNRKKVQLLRDGHFAGAG</sequence>
<protein>
    <recommendedName>
        <fullName evidence="3">Histidine phosphatase superfamily (Branch 1)</fullName>
    </recommendedName>
</protein>
<accession>A0ABW3PJT6</accession>
<comment type="caution">
    <text evidence="1">The sequence shown here is derived from an EMBL/GenBank/DDBJ whole genome shotgun (WGS) entry which is preliminary data.</text>
</comment>
<organism evidence="1 2">
    <name type="scientific">Paenibacillus provencensis</name>
    <dbReference type="NCBI Taxonomy" id="441151"/>
    <lineage>
        <taxon>Bacteria</taxon>
        <taxon>Bacillati</taxon>
        <taxon>Bacillota</taxon>
        <taxon>Bacilli</taxon>
        <taxon>Bacillales</taxon>
        <taxon>Paenibacillaceae</taxon>
        <taxon>Paenibacillus</taxon>
    </lineage>
</organism>
<dbReference type="Proteomes" id="UP001597169">
    <property type="component" value="Unassembled WGS sequence"/>
</dbReference>
<name>A0ABW3PJT6_9BACL</name>
<dbReference type="RefSeq" id="WP_379293353.1">
    <property type="nucleotide sequence ID" value="NZ_JBHTKX010000001.1"/>
</dbReference>
<dbReference type="EMBL" id="JBHTKX010000001">
    <property type="protein sequence ID" value="MFD1127909.1"/>
    <property type="molecule type" value="Genomic_DNA"/>
</dbReference>
<proteinExistence type="predicted"/>
<reference evidence="2" key="1">
    <citation type="journal article" date="2019" name="Int. J. Syst. Evol. Microbiol.">
        <title>The Global Catalogue of Microorganisms (GCM) 10K type strain sequencing project: providing services to taxonomists for standard genome sequencing and annotation.</title>
        <authorList>
            <consortium name="The Broad Institute Genomics Platform"/>
            <consortium name="The Broad Institute Genome Sequencing Center for Infectious Disease"/>
            <person name="Wu L."/>
            <person name="Ma J."/>
        </authorList>
    </citation>
    <scope>NUCLEOTIDE SEQUENCE [LARGE SCALE GENOMIC DNA]</scope>
    <source>
        <strain evidence="2">CCUG 53519</strain>
    </source>
</reference>
<gene>
    <name evidence="1" type="ORF">ACFQ3J_06970</name>
</gene>
<evidence type="ECO:0000313" key="2">
    <source>
        <dbReference type="Proteomes" id="UP001597169"/>
    </source>
</evidence>
<keyword evidence="2" id="KW-1185">Reference proteome</keyword>
<evidence type="ECO:0008006" key="3">
    <source>
        <dbReference type="Google" id="ProtNLM"/>
    </source>
</evidence>